<evidence type="ECO:0000256" key="8">
    <source>
        <dbReference type="ARBA" id="ARBA00022777"/>
    </source>
</evidence>
<dbReference type="InterPro" id="IPR001576">
    <property type="entry name" value="Phosphoglycerate_kinase"/>
</dbReference>
<sequence length="394" mass="43134">MKIKWLEQSKIKPGERVFVRTDLNVPLSAGRITDDYKINAALPTLRWLLQARARLIIATHLGRPEKPDQKFSTAPLAKKLAEQLKIPVSHCRQAIGLSAATAVARLPAGEALLLENLRFYPEEQANDLSFARALAELADHYVNDGFAVSHRRHASVCAVKLYLRAYGGFLLKQEIDNLGRILKPVRPLVAILGGAKIETKIPLLKKMSVLADHILLGGRLANIFLAARGYGLRAWRSDQKEINLARRIYTERMLLPMDLVVSAAATGQGPALVKKAGDLDKGDYAFDLGPKTVDFFSHYIAKARTLFWNGPMGWYEKPAFSAGTVKIARLIAARARGRAFGVGGGGETVEVLRRARVSRSFDWVSTGGGASLSYLSGASMPGLDGLDGKKSLWL</sequence>
<evidence type="ECO:0000256" key="7">
    <source>
        <dbReference type="ARBA" id="ARBA00022741"/>
    </source>
</evidence>
<evidence type="ECO:0000256" key="12">
    <source>
        <dbReference type="RuleBase" id="RU000532"/>
    </source>
</evidence>
<comment type="subunit">
    <text evidence="10">Monomer.</text>
</comment>
<evidence type="ECO:0000313" key="14">
    <source>
        <dbReference type="Proteomes" id="UP000230729"/>
    </source>
</evidence>
<dbReference type="GO" id="GO:0004618">
    <property type="term" value="F:phosphoglycerate kinase activity"/>
    <property type="evidence" value="ECO:0007669"/>
    <property type="project" value="UniProtKB-UniRule"/>
</dbReference>
<dbReference type="Proteomes" id="UP000230729">
    <property type="component" value="Unassembled WGS sequence"/>
</dbReference>
<comment type="pathway">
    <text evidence="2 10">Carbohydrate degradation; glycolysis; pyruvate from D-glyceraldehyde 3-phosphate: step 2/5.</text>
</comment>
<evidence type="ECO:0000256" key="9">
    <source>
        <dbReference type="ARBA" id="ARBA00022840"/>
    </source>
</evidence>
<gene>
    <name evidence="10 13" type="primary">pgk</name>
    <name evidence="13" type="ORF">COX22_02895</name>
</gene>
<evidence type="ECO:0000313" key="13">
    <source>
        <dbReference type="EMBL" id="PIP33713.1"/>
    </source>
</evidence>
<dbReference type="InterPro" id="IPR036043">
    <property type="entry name" value="Phosphoglycerate_kinase_sf"/>
</dbReference>
<dbReference type="AlphaFoldDB" id="A0A2G9ZKK2"/>
<dbReference type="GO" id="GO:0006094">
    <property type="term" value="P:gluconeogenesis"/>
    <property type="evidence" value="ECO:0007669"/>
    <property type="project" value="TreeGrafter"/>
</dbReference>
<evidence type="ECO:0000256" key="1">
    <source>
        <dbReference type="ARBA" id="ARBA00000642"/>
    </source>
</evidence>
<dbReference type="EC" id="2.7.2.3" evidence="4 10"/>
<keyword evidence="9 10" id="KW-0067">ATP-binding</keyword>
<dbReference type="PRINTS" id="PR00477">
    <property type="entry name" value="PHGLYCKINASE"/>
</dbReference>
<dbReference type="Pfam" id="PF00162">
    <property type="entry name" value="PGK"/>
    <property type="match status" value="1"/>
</dbReference>
<dbReference type="FunFam" id="3.40.50.1260:FF:000006">
    <property type="entry name" value="Phosphoglycerate kinase"/>
    <property type="match status" value="1"/>
</dbReference>
<dbReference type="PIRSF" id="PIRSF000724">
    <property type="entry name" value="Pgk"/>
    <property type="match status" value="1"/>
</dbReference>
<evidence type="ECO:0000256" key="10">
    <source>
        <dbReference type="HAMAP-Rule" id="MF_00145"/>
    </source>
</evidence>
<comment type="subcellular location">
    <subcellularLocation>
        <location evidence="10">Cytoplasm</location>
    </subcellularLocation>
</comment>
<dbReference type="HAMAP" id="MF_00145">
    <property type="entry name" value="Phosphoglyc_kinase"/>
    <property type="match status" value="1"/>
</dbReference>
<comment type="catalytic activity">
    <reaction evidence="1 10 12">
        <text>(2R)-3-phosphoglycerate + ATP = (2R)-3-phospho-glyceroyl phosphate + ADP</text>
        <dbReference type="Rhea" id="RHEA:14801"/>
        <dbReference type="ChEBI" id="CHEBI:30616"/>
        <dbReference type="ChEBI" id="CHEBI:57604"/>
        <dbReference type="ChEBI" id="CHEBI:58272"/>
        <dbReference type="ChEBI" id="CHEBI:456216"/>
        <dbReference type="EC" id="2.7.2.3"/>
    </reaction>
</comment>
<feature type="binding site" evidence="10 11">
    <location>
        <position position="316"/>
    </location>
    <ligand>
        <name>ATP</name>
        <dbReference type="ChEBI" id="CHEBI:30616"/>
    </ligand>
</feature>
<evidence type="ECO:0000256" key="4">
    <source>
        <dbReference type="ARBA" id="ARBA00013061"/>
    </source>
</evidence>
<keyword evidence="8 10" id="KW-0418">Kinase</keyword>
<dbReference type="PANTHER" id="PTHR11406:SF23">
    <property type="entry name" value="PHOSPHOGLYCERATE KINASE 1, CHLOROPLASTIC-RELATED"/>
    <property type="match status" value="1"/>
</dbReference>
<proteinExistence type="inferred from homology"/>
<dbReference type="InterPro" id="IPR015911">
    <property type="entry name" value="Phosphoglycerate_kinase_CS"/>
</dbReference>
<protein>
    <recommendedName>
        <fullName evidence="5 10">Phosphoglycerate kinase</fullName>
        <ecNumber evidence="4 10">2.7.2.3</ecNumber>
    </recommendedName>
</protein>
<keyword evidence="7 10" id="KW-0547">Nucleotide-binding</keyword>
<keyword evidence="10" id="KW-0324">Glycolysis</keyword>
<feature type="binding site" evidence="10">
    <location>
        <begin position="60"/>
        <end position="63"/>
    </location>
    <ligand>
        <name>substrate</name>
    </ligand>
</feature>
<keyword evidence="10" id="KW-0963">Cytoplasm</keyword>
<evidence type="ECO:0000256" key="11">
    <source>
        <dbReference type="PIRSR" id="PIRSR000724-2"/>
    </source>
</evidence>
<dbReference type="GO" id="GO:0043531">
    <property type="term" value="F:ADP binding"/>
    <property type="evidence" value="ECO:0007669"/>
    <property type="project" value="TreeGrafter"/>
</dbReference>
<comment type="caution">
    <text evidence="13">The sequence shown here is derived from an EMBL/GenBank/DDBJ whole genome shotgun (WGS) entry which is preliminary data.</text>
</comment>
<dbReference type="GO" id="GO:0005829">
    <property type="term" value="C:cytosol"/>
    <property type="evidence" value="ECO:0007669"/>
    <property type="project" value="TreeGrafter"/>
</dbReference>
<evidence type="ECO:0000256" key="3">
    <source>
        <dbReference type="ARBA" id="ARBA00008982"/>
    </source>
</evidence>
<feature type="binding site" evidence="10">
    <location>
        <begin position="22"/>
        <end position="24"/>
    </location>
    <ligand>
        <name>substrate</name>
    </ligand>
</feature>
<name>A0A2G9ZKK2_9BACT</name>
<organism evidence="13 14">
    <name type="scientific">Candidatus Falkowbacteria bacterium CG23_combo_of_CG06-09_8_20_14_all_49_15</name>
    <dbReference type="NCBI Taxonomy" id="1974572"/>
    <lineage>
        <taxon>Bacteria</taxon>
        <taxon>Candidatus Falkowiibacteriota</taxon>
    </lineage>
</organism>
<feature type="binding site" evidence="10">
    <location>
        <position position="151"/>
    </location>
    <ligand>
        <name>substrate</name>
    </ligand>
</feature>
<feature type="binding site" evidence="10">
    <location>
        <position position="118"/>
    </location>
    <ligand>
        <name>substrate</name>
    </ligand>
</feature>
<dbReference type="EMBL" id="PCSD01000069">
    <property type="protein sequence ID" value="PIP33713.1"/>
    <property type="molecule type" value="Genomic_DNA"/>
</dbReference>
<evidence type="ECO:0000256" key="2">
    <source>
        <dbReference type="ARBA" id="ARBA00004838"/>
    </source>
</evidence>
<dbReference type="InterPro" id="IPR015824">
    <property type="entry name" value="Phosphoglycerate_kinase_N"/>
</dbReference>
<evidence type="ECO:0000256" key="5">
    <source>
        <dbReference type="ARBA" id="ARBA00016471"/>
    </source>
</evidence>
<feature type="binding site" evidence="10">
    <location>
        <begin position="345"/>
        <end position="348"/>
    </location>
    <ligand>
        <name>ATP</name>
        <dbReference type="ChEBI" id="CHEBI:30616"/>
    </ligand>
</feature>
<evidence type="ECO:0000256" key="6">
    <source>
        <dbReference type="ARBA" id="ARBA00022679"/>
    </source>
</evidence>
<comment type="caution">
    <text evidence="10">Lacks conserved residue(s) required for the propagation of feature annotation.</text>
</comment>
<feature type="binding site" evidence="10 11">
    <location>
        <position position="200"/>
    </location>
    <ligand>
        <name>ATP</name>
        <dbReference type="ChEBI" id="CHEBI:30616"/>
    </ligand>
</feature>
<dbReference type="GO" id="GO:0005524">
    <property type="term" value="F:ATP binding"/>
    <property type="evidence" value="ECO:0007669"/>
    <property type="project" value="UniProtKB-KW"/>
</dbReference>
<comment type="similarity">
    <text evidence="3 10 12">Belongs to the phosphoglycerate kinase family.</text>
</comment>
<dbReference type="UniPathway" id="UPA00109">
    <property type="reaction ID" value="UER00185"/>
</dbReference>
<keyword evidence="6 10" id="KW-0808">Transferase</keyword>
<dbReference type="GO" id="GO:0006096">
    <property type="term" value="P:glycolytic process"/>
    <property type="evidence" value="ECO:0007669"/>
    <property type="project" value="UniProtKB-UniRule"/>
</dbReference>
<accession>A0A2G9ZKK2</accession>
<dbReference type="PANTHER" id="PTHR11406">
    <property type="entry name" value="PHOSPHOGLYCERATE KINASE"/>
    <property type="match status" value="1"/>
</dbReference>
<reference evidence="13 14" key="1">
    <citation type="submission" date="2017-09" db="EMBL/GenBank/DDBJ databases">
        <title>Depth-based differentiation of microbial function through sediment-hosted aquifers and enrichment of novel symbionts in the deep terrestrial subsurface.</title>
        <authorList>
            <person name="Probst A.J."/>
            <person name="Ladd B."/>
            <person name="Jarett J.K."/>
            <person name="Geller-Mcgrath D.E."/>
            <person name="Sieber C.M."/>
            <person name="Emerson J.B."/>
            <person name="Anantharaman K."/>
            <person name="Thomas B.C."/>
            <person name="Malmstrom R."/>
            <person name="Stieglmeier M."/>
            <person name="Klingl A."/>
            <person name="Woyke T."/>
            <person name="Ryan C.M."/>
            <person name="Banfield J.F."/>
        </authorList>
    </citation>
    <scope>NUCLEOTIDE SEQUENCE [LARGE SCALE GENOMIC DNA]</scope>
    <source>
        <strain evidence="13">CG23_combo_of_CG06-09_8_20_14_all_49_15</strain>
    </source>
</reference>
<dbReference type="SUPFAM" id="SSF53748">
    <property type="entry name" value="Phosphoglycerate kinase"/>
    <property type="match status" value="1"/>
</dbReference>
<dbReference type="Gene3D" id="3.40.50.1260">
    <property type="entry name" value="Phosphoglycerate kinase, N-terminal domain"/>
    <property type="match status" value="2"/>
</dbReference>
<dbReference type="PROSITE" id="PS00111">
    <property type="entry name" value="PGLYCERATE_KINASE"/>
    <property type="match status" value="1"/>
</dbReference>